<dbReference type="OrthoDB" id="3826649at2"/>
<feature type="transmembrane region" description="Helical" evidence="8">
    <location>
        <begin position="220"/>
        <end position="241"/>
    </location>
</feature>
<evidence type="ECO:0000256" key="5">
    <source>
        <dbReference type="ARBA" id="ARBA00022984"/>
    </source>
</evidence>
<feature type="transmembrane region" description="Helical" evidence="8">
    <location>
        <begin position="126"/>
        <end position="148"/>
    </location>
</feature>
<accession>A0A4Q9KMQ8</accession>
<keyword evidence="10" id="KW-1185">Reference proteome</keyword>
<dbReference type="GO" id="GO:0008360">
    <property type="term" value="P:regulation of cell shape"/>
    <property type="evidence" value="ECO:0007669"/>
    <property type="project" value="UniProtKB-KW"/>
</dbReference>
<feature type="transmembrane region" description="Helical" evidence="8">
    <location>
        <begin position="39"/>
        <end position="63"/>
    </location>
</feature>
<protein>
    <recommendedName>
        <fullName evidence="11">Lipopolysaccharide biosynthesis protein</fullName>
    </recommendedName>
</protein>
<dbReference type="PANTHER" id="PTHR30250:SF26">
    <property type="entry name" value="PSMA PROTEIN"/>
    <property type="match status" value="1"/>
</dbReference>
<evidence type="ECO:0008006" key="11">
    <source>
        <dbReference type="Google" id="ProtNLM"/>
    </source>
</evidence>
<feature type="transmembrane region" description="Helical" evidence="8">
    <location>
        <begin position="253"/>
        <end position="275"/>
    </location>
</feature>
<dbReference type="PANTHER" id="PTHR30250">
    <property type="entry name" value="PST FAMILY PREDICTED COLANIC ACID TRANSPORTER"/>
    <property type="match status" value="1"/>
</dbReference>
<keyword evidence="6 8" id="KW-1133">Transmembrane helix</keyword>
<proteinExistence type="predicted"/>
<gene>
    <name evidence="9" type="ORF">ET996_04470</name>
</gene>
<keyword evidence="5" id="KW-0573">Peptidoglycan synthesis</keyword>
<keyword evidence="3 8" id="KW-0812">Transmembrane</keyword>
<evidence type="ECO:0000256" key="1">
    <source>
        <dbReference type="ARBA" id="ARBA00004651"/>
    </source>
</evidence>
<keyword evidence="4" id="KW-0133">Cell shape</keyword>
<dbReference type="RefSeq" id="WP_131171356.1">
    <property type="nucleotide sequence ID" value="NZ_FXTL01000003.1"/>
</dbReference>
<dbReference type="GO" id="GO:0009252">
    <property type="term" value="P:peptidoglycan biosynthetic process"/>
    <property type="evidence" value="ECO:0007669"/>
    <property type="project" value="UniProtKB-KW"/>
</dbReference>
<evidence type="ECO:0000313" key="9">
    <source>
        <dbReference type="EMBL" id="TBT95704.1"/>
    </source>
</evidence>
<dbReference type="Pfam" id="PF03023">
    <property type="entry name" value="MurJ"/>
    <property type="match status" value="1"/>
</dbReference>
<dbReference type="InterPro" id="IPR050833">
    <property type="entry name" value="Poly_Biosynth_Transport"/>
</dbReference>
<dbReference type="GO" id="GO:0005886">
    <property type="term" value="C:plasma membrane"/>
    <property type="evidence" value="ECO:0007669"/>
    <property type="project" value="UniProtKB-SubCell"/>
</dbReference>
<feature type="transmembrane region" description="Helical" evidence="8">
    <location>
        <begin position="364"/>
        <end position="384"/>
    </location>
</feature>
<evidence type="ECO:0000313" key="10">
    <source>
        <dbReference type="Proteomes" id="UP000291933"/>
    </source>
</evidence>
<dbReference type="InterPro" id="IPR004268">
    <property type="entry name" value="MurJ"/>
</dbReference>
<reference evidence="9 10" key="1">
    <citation type="submission" date="2019-01" db="EMBL/GenBank/DDBJ databases">
        <title>Lactibacter flavus gen. nov., sp. nov., a novel bacterium of the family Propionibacteriaceae isolated from raw milk and dairy products.</title>
        <authorList>
            <person name="Huptas C."/>
            <person name="Wenning M."/>
            <person name="Breitenwieser F."/>
            <person name="Doll E."/>
            <person name="Von Neubeck M."/>
            <person name="Busse H.-J."/>
            <person name="Scherer S."/>
        </authorList>
    </citation>
    <scope>NUCLEOTIDE SEQUENCE [LARGE SCALE GENOMIC DNA]</scope>
    <source>
        <strain evidence="9 10">DSM 22130</strain>
    </source>
</reference>
<feature type="transmembrane region" description="Helical" evidence="8">
    <location>
        <begin position="296"/>
        <end position="314"/>
    </location>
</feature>
<evidence type="ECO:0000256" key="8">
    <source>
        <dbReference type="SAM" id="Phobius"/>
    </source>
</evidence>
<feature type="transmembrane region" description="Helical" evidence="8">
    <location>
        <begin position="390"/>
        <end position="413"/>
    </location>
</feature>
<dbReference type="EMBL" id="SDMR01000003">
    <property type="protein sequence ID" value="TBT95704.1"/>
    <property type="molecule type" value="Genomic_DNA"/>
</dbReference>
<feature type="transmembrane region" description="Helical" evidence="8">
    <location>
        <begin position="452"/>
        <end position="470"/>
    </location>
</feature>
<dbReference type="AlphaFoldDB" id="A0A4Q9KMQ8"/>
<name>A0A4Q9KMQ8_PROTD</name>
<evidence type="ECO:0000256" key="4">
    <source>
        <dbReference type="ARBA" id="ARBA00022960"/>
    </source>
</evidence>
<dbReference type="Proteomes" id="UP000291933">
    <property type="component" value="Unassembled WGS sequence"/>
</dbReference>
<evidence type="ECO:0000256" key="3">
    <source>
        <dbReference type="ARBA" id="ARBA00022692"/>
    </source>
</evidence>
<evidence type="ECO:0000256" key="6">
    <source>
        <dbReference type="ARBA" id="ARBA00022989"/>
    </source>
</evidence>
<comment type="caution">
    <text evidence="9">The sequence shown here is derived from an EMBL/GenBank/DDBJ whole genome shotgun (WGS) entry which is preliminary data.</text>
</comment>
<sequence length="480" mass="49941">MRFRPVELDNPAPTSTARRGIFSLATIGLQGGTRFASNWLIGLLAGKAVFGLVANATALAFLLNTAWPSSTQGAASKFIARARGKGDPDEVAAVARHVGVRVLQAIGVLAVAAPVVWHLMYGRPAWEGICVSAMVVAVAASQFARGVHFGAGQVARGTKVDLVTSVIGVGATGILLALGVRNILLTLPLTIAMTCYALLCWPWTARGKPAADLRAEIDKFVTFAALGSIASAGMLQLSQLIAGGLSTELAGEYAPALQLVTPLSIIAGALTLVLFPSMAEAQGAGDLDRLRRTTDLATRGFAAVLIPVFGALAIAARPVMELVWVGRYPESAHLMPAFCLALLVQNVAAPAVGSITSGPHRHMWYPLTLSWVGLAVAVAGWAVAVPQWGLLGVAGGYAAGALTTAFALLVVAWRINGQRWVDLVVYLALGAVSIAGLSWWRQTQPVNHVLDVAVAVGFALVAVVPGLPTLRSLAGRRRSA</sequence>
<keyword evidence="7 8" id="KW-0472">Membrane</keyword>
<evidence type="ECO:0000256" key="7">
    <source>
        <dbReference type="ARBA" id="ARBA00023136"/>
    </source>
</evidence>
<feature type="transmembrane region" description="Helical" evidence="8">
    <location>
        <begin position="160"/>
        <end position="177"/>
    </location>
</feature>
<keyword evidence="2" id="KW-1003">Cell membrane</keyword>
<feature type="transmembrane region" description="Helical" evidence="8">
    <location>
        <begin position="334"/>
        <end position="352"/>
    </location>
</feature>
<evidence type="ECO:0000256" key="2">
    <source>
        <dbReference type="ARBA" id="ARBA00022475"/>
    </source>
</evidence>
<organism evidence="9 10">
    <name type="scientific">Propioniciclava tarda</name>
    <dbReference type="NCBI Taxonomy" id="433330"/>
    <lineage>
        <taxon>Bacteria</taxon>
        <taxon>Bacillati</taxon>
        <taxon>Actinomycetota</taxon>
        <taxon>Actinomycetes</taxon>
        <taxon>Propionibacteriales</taxon>
        <taxon>Propionibacteriaceae</taxon>
        <taxon>Propioniciclava</taxon>
    </lineage>
</organism>
<feature type="transmembrane region" description="Helical" evidence="8">
    <location>
        <begin position="420"/>
        <end position="440"/>
    </location>
</feature>
<feature type="transmembrane region" description="Helical" evidence="8">
    <location>
        <begin position="102"/>
        <end position="120"/>
    </location>
</feature>
<comment type="subcellular location">
    <subcellularLocation>
        <location evidence="1">Cell membrane</location>
        <topology evidence="1">Multi-pass membrane protein</topology>
    </subcellularLocation>
</comment>